<name>W5TET7_9NOCA</name>
<feature type="compositionally biased region" description="Low complexity" evidence="1">
    <location>
        <begin position="126"/>
        <end position="136"/>
    </location>
</feature>
<dbReference type="PATRIC" id="fig|1415166.3.peg.961"/>
<feature type="compositionally biased region" description="Pro residues" evidence="1">
    <location>
        <begin position="206"/>
        <end position="232"/>
    </location>
</feature>
<dbReference type="STRING" id="1415166.NONO_c09490"/>
<protein>
    <submittedName>
        <fullName evidence="3">AAA domain-containing protein</fullName>
    </submittedName>
</protein>
<dbReference type="PRINTS" id="PR01217">
    <property type="entry name" value="PRICHEXTENSN"/>
</dbReference>
<feature type="compositionally biased region" description="Low complexity" evidence="1">
    <location>
        <begin position="74"/>
        <end position="90"/>
    </location>
</feature>
<feature type="compositionally biased region" description="Low complexity" evidence="1">
    <location>
        <begin position="380"/>
        <end position="399"/>
    </location>
</feature>
<feature type="region of interest" description="Disordered" evidence="1">
    <location>
        <begin position="1"/>
        <end position="330"/>
    </location>
</feature>
<dbReference type="KEGG" id="nno:NONO_c09490"/>
<dbReference type="PANTHER" id="PTHR43384">
    <property type="entry name" value="SEPTUM SITE-DETERMINING PROTEIN MIND HOMOLOG, CHLOROPLASTIC-RELATED"/>
    <property type="match status" value="1"/>
</dbReference>
<evidence type="ECO:0000259" key="2">
    <source>
        <dbReference type="Pfam" id="PF01656"/>
    </source>
</evidence>
<keyword evidence="4" id="KW-1185">Reference proteome</keyword>
<dbReference type="RefSeq" id="WP_025347277.1">
    <property type="nucleotide sequence ID" value="NZ_CP006850.1"/>
</dbReference>
<sequence length="1024" mass="108063">MSRNNNDLPMLPPWLSESEVTTTGYEAPVQNLPHEEFIPEDSGPRRRFSRKSDDRAEPEKKKRKSRRKDKSEDASPPAESASSWGPPESAVPRDEPPAPRNGGPGWQQPESPAPYVQDAPAAEYRPAPQQFAQPQDQPAPQPPFTAQPPHTPPPAPATGPVPTRPGERVPPAPPQSASRPPIPPAPPQPDGGSDEMTMRVTRRPDLPPSPPSPRQSAPTPPRQPAPTPPPLPDWSQAAPPQRSAPPRLGVPPQFGTDAAAAQPVSQPEAVDPRFVPGTDASADSAARRESPTDQAAHEPVSSATAPAESAADAQDPPNWLTGNSGPMSAGAFSADIASAAAQDIADATAQRDPSAPAQTGSSAPAPGDANNSAPAWTDTSAPAQPHASAPSHASNSALAQPDSSGQPHTSAPTQAGSFVPAQPDTGAQSQASAAMRADNSTSARPDATAHQQSSAPSRAGYSTPGQPDAQAPTRADNSAPAWPEASTSPDASRPDAPVRPPYAPVPESVSRPAHSGPMPAVADVESTTVVPREMSQPVRPDRAPESNSVPYQGDRYSAPAPVPTPEMPWQGGAQASPSQAPGPEAPWQGGAQASPNPAPGPEAPWQGGAQATPNPAPGPDASWQGGVQAPQAPGPDTQGNAPRQPDQYSQPQQYAQPNPYAQGPQQGSAEQYQQQYQNPQAQQQYQQAQPPQGQYQQGPQHGQYQQGQQYPPNGPGPSLEDVPMRRAKKAPGSGWRRAVHHMSGGAINPGMSAEEIRLQELVARIRQPVRGDYRIATLSLKGGVGKTTTTMGIGSIFASIRGDRVIAVDANPDFGTLSQRVPLQTRSSVRDLLLDQSINSYGDVRRHTSQATSRLEVLASERDPAASESFSEDEYRQVLRVLQRFYNIILTDCGTGLMHSAMAGVLDLAHSLVLISSSAIDGARSAAATLDWLSLHGHDHLVRNAVVVINLPREGSPNVAIQHLREYFLARCRAVHVIPYDPHLAEGAEIDLARLGKNTKRALVELAATVADDFATDHRPFNAY</sequence>
<reference evidence="3 4" key="1">
    <citation type="journal article" date="2014" name="Appl. Environ. Microbiol.">
        <title>Insights into the Microbial Degradation of Rubber and Gutta-Percha by Analysis of the Complete Genome of Nocardia nova SH22a.</title>
        <authorList>
            <person name="Luo Q."/>
            <person name="Hiessl S."/>
            <person name="Poehlein A."/>
            <person name="Daniel R."/>
            <person name="Steinbuchel A."/>
        </authorList>
    </citation>
    <scope>NUCLEOTIDE SEQUENCE [LARGE SCALE GENOMIC DNA]</scope>
    <source>
        <strain evidence="3">SH22a</strain>
    </source>
</reference>
<organism evidence="3 4">
    <name type="scientific">Nocardia nova SH22a</name>
    <dbReference type="NCBI Taxonomy" id="1415166"/>
    <lineage>
        <taxon>Bacteria</taxon>
        <taxon>Bacillati</taxon>
        <taxon>Actinomycetota</taxon>
        <taxon>Actinomycetes</taxon>
        <taxon>Mycobacteriales</taxon>
        <taxon>Nocardiaceae</taxon>
        <taxon>Nocardia</taxon>
    </lineage>
</organism>
<feature type="compositionally biased region" description="Polar residues" evidence="1">
    <location>
        <begin position="401"/>
        <end position="416"/>
    </location>
</feature>
<dbReference type="eggNOG" id="COG5373">
    <property type="taxonomic scope" value="Bacteria"/>
</dbReference>
<feature type="domain" description="CobQ/CobB/MinD/ParA nucleotide binding" evidence="2">
    <location>
        <begin position="775"/>
        <end position="987"/>
    </location>
</feature>
<feature type="compositionally biased region" description="Pro residues" evidence="1">
    <location>
        <begin position="137"/>
        <end position="189"/>
    </location>
</feature>
<dbReference type="GO" id="GO:0005524">
    <property type="term" value="F:ATP binding"/>
    <property type="evidence" value="ECO:0007669"/>
    <property type="project" value="TreeGrafter"/>
</dbReference>
<evidence type="ECO:0000256" key="1">
    <source>
        <dbReference type="SAM" id="MobiDB-lite"/>
    </source>
</evidence>
<dbReference type="InterPro" id="IPR050625">
    <property type="entry name" value="ParA/MinD_ATPase"/>
</dbReference>
<feature type="compositionally biased region" description="Low complexity" evidence="1">
    <location>
        <begin position="233"/>
        <end position="247"/>
    </location>
</feature>
<dbReference type="InterPro" id="IPR002586">
    <property type="entry name" value="CobQ/CobB/MinD/ParA_Nub-bd_dom"/>
</dbReference>
<feature type="compositionally biased region" description="Polar residues" evidence="1">
    <location>
        <begin position="425"/>
        <end position="456"/>
    </location>
</feature>
<proteinExistence type="predicted"/>
<gene>
    <name evidence="3" type="ORF">NONO_c09490</name>
</gene>
<dbReference type="Proteomes" id="UP000019150">
    <property type="component" value="Chromosome"/>
</dbReference>
<feature type="compositionally biased region" description="Basic and acidic residues" evidence="1">
    <location>
        <begin position="50"/>
        <end position="60"/>
    </location>
</feature>
<dbReference type="AlphaFoldDB" id="W5TET7"/>
<feature type="compositionally biased region" description="Polar residues" evidence="1">
    <location>
        <begin position="369"/>
        <end position="379"/>
    </location>
</feature>
<dbReference type="GO" id="GO:0016887">
    <property type="term" value="F:ATP hydrolysis activity"/>
    <property type="evidence" value="ECO:0007669"/>
    <property type="project" value="TreeGrafter"/>
</dbReference>
<accession>W5TET7</accession>
<dbReference type="eggNOG" id="COG0455">
    <property type="taxonomic scope" value="Bacteria"/>
</dbReference>
<dbReference type="GO" id="GO:0051782">
    <property type="term" value="P:negative regulation of cell division"/>
    <property type="evidence" value="ECO:0007669"/>
    <property type="project" value="TreeGrafter"/>
</dbReference>
<evidence type="ECO:0000313" key="3">
    <source>
        <dbReference type="EMBL" id="AHH15756.1"/>
    </source>
</evidence>
<dbReference type="Gene3D" id="3.40.50.300">
    <property type="entry name" value="P-loop containing nucleotide triphosphate hydrolases"/>
    <property type="match status" value="1"/>
</dbReference>
<feature type="region of interest" description="Disordered" evidence="1">
    <location>
        <begin position="343"/>
        <end position="736"/>
    </location>
</feature>
<dbReference type="GO" id="GO:0009898">
    <property type="term" value="C:cytoplasmic side of plasma membrane"/>
    <property type="evidence" value="ECO:0007669"/>
    <property type="project" value="TreeGrafter"/>
</dbReference>
<dbReference type="InterPro" id="IPR027417">
    <property type="entry name" value="P-loop_NTPase"/>
</dbReference>
<evidence type="ECO:0000313" key="4">
    <source>
        <dbReference type="Proteomes" id="UP000019150"/>
    </source>
</evidence>
<dbReference type="EMBL" id="CP006850">
    <property type="protein sequence ID" value="AHH15756.1"/>
    <property type="molecule type" value="Genomic_DNA"/>
</dbReference>
<dbReference type="GO" id="GO:0005829">
    <property type="term" value="C:cytosol"/>
    <property type="evidence" value="ECO:0007669"/>
    <property type="project" value="TreeGrafter"/>
</dbReference>
<dbReference type="PANTHER" id="PTHR43384:SF14">
    <property type="entry name" value="ESX-1 SECRETION-ASSOCIATED PROTEIN ESPI"/>
    <property type="match status" value="1"/>
</dbReference>
<feature type="compositionally biased region" description="Low complexity" evidence="1">
    <location>
        <begin position="301"/>
        <end position="317"/>
    </location>
</feature>
<feature type="compositionally biased region" description="Low complexity" evidence="1">
    <location>
        <begin position="642"/>
        <end position="711"/>
    </location>
</feature>
<dbReference type="HOGENOM" id="CLU_279898_0_0_11"/>
<dbReference type="SUPFAM" id="SSF52540">
    <property type="entry name" value="P-loop containing nucleoside triphosphate hydrolases"/>
    <property type="match status" value="1"/>
</dbReference>
<dbReference type="Pfam" id="PF01656">
    <property type="entry name" value="CbiA"/>
    <property type="match status" value="1"/>
</dbReference>